<dbReference type="EMBL" id="WHUG01000002">
    <property type="protein sequence ID" value="MQA37770.1"/>
    <property type="molecule type" value="Genomic_DNA"/>
</dbReference>
<feature type="transmembrane region" description="Helical" evidence="1">
    <location>
        <begin position="63"/>
        <end position="86"/>
    </location>
</feature>
<evidence type="ECO:0000313" key="3">
    <source>
        <dbReference type="Proteomes" id="UP000440498"/>
    </source>
</evidence>
<dbReference type="RefSeq" id="WP_152837226.1">
    <property type="nucleotide sequence ID" value="NZ_WHUG01000002.1"/>
</dbReference>
<evidence type="ECO:0008006" key="4">
    <source>
        <dbReference type="Google" id="ProtNLM"/>
    </source>
</evidence>
<feature type="transmembrane region" description="Helical" evidence="1">
    <location>
        <begin position="107"/>
        <end position="132"/>
    </location>
</feature>
<protein>
    <recommendedName>
        <fullName evidence="4">TM2 domain-containing protein</fullName>
    </recommendedName>
</protein>
<organism evidence="2 3">
    <name type="scientific">Rugamonas aquatica</name>
    <dbReference type="NCBI Taxonomy" id="2743357"/>
    <lineage>
        <taxon>Bacteria</taxon>
        <taxon>Pseudomonadati</taxon>
        <taxon>Pseudomonadota</taxon>
        <taxon>Betaproteobacteria</taxon>
        <taxon>Burkholderiales</taxon>
        <taxon>Oxalobacteraceae</taxon>
        <taxon>Telluria group</taxon>
        <taxon>Rugamonas</taxon>
    </lineage>
</organism>
<keyword evidence="1" id="KW-1133">Transmembrane helix</keyword>
<sequence length="142" mass="15270">MTVLHHTSHKNKTFATLLAFLAGGLGLQRLYLRGLRDPWLWAHLASLPASAAVSAIWPDADGFYKLLPIMVSGLAGFLEALVLGLMSDEKWDARFNPGSGKQSNTHWPLAVVLVASMMVGAGSLIATISRLFDLLYTGGSYG</sequence>
<dbReference type="Proteomes" id="UP000440498">
    <property type="component" value="Unassembled WGS sequence"/>
</dbReference>
<name>A0A6A7MYG1_9BURK</name>
<feature type="transmembrane region" description="Helical" evidence="1">
    <location>
        <begin position="39"/>
        <end position="57"/>
    </location>
</feature>
<accession>A0A6A7MYG1</accession>
<feature type="transmembrane region" description="Helical" evidence="1">
    <location>
        <begin position="14"/>
        <end position="32"/>
    </location>
</feature>
<gene>
    <name evidence="2" type="ORF">GEV02_06380</name>
</gene>
<proteinExistence type="predicted"/>
<dbReference type="AlphaFoldDB" id="A0A6A7MYG1"/>
<comment type="caution">
    <text evidence="2">The sequence shown here is derived from an EMBL/GenBank/DDBJ whole genome shotgun (WGS) entry which is preliminary data.</text>
</comment>
<keyword evidence="1" id="KW-0472">Membrane</keyword>
<reference evidence="2 3" key="1">
    <citation type="submission" date="2019-10" db="EMBL/GenBank/DDBJ databases">
        <title>Two novel species isolated from a subtropical stream in China.</title>
        <authorList>
            <person name="Lu H."/>
        </authorList>
    </citation>
    <scope>NUCLEOTIDE SEQUENCE [LARGE SCALE GENOMIC DNA]</scope>
    <source>
        <strain evidence="2 3">FT29W</strain>
    </source>
</reference>
<evidence type="ECO:0000313" key="2">
    <source>
        <dbReference type="EMBL" id="MQA37770.1"/>
    </source>
</evidence>
<keyword evidence="3" id="KW-1185">Reference proteome</keyword>
<keyword evidence="1" id="KW-0812">Transmembrane</keyword>
<evidence type="ECO:0000256" key="1">
    <source>
        <dbReference type="SAM" id="Phobius"/>
    </source>
</evidence>